<dbReference type="PaxDb" id="39947-A0A0P0XEE3"/>
<evidence type="ECO:0000313" key="1">
    <source>
        <dbReference type="EMBL" id="BAT04918.1"/>
    </source>
</evidence>
<dbReference type="FunCoup" id="A0A0P0XEE3">
    <property type="interactions" value="33"/>
</dbReference>
<reference evidence="1 2" key="2">
    <citation type="journal article" date="2013" name="Plant Cell Physiol.">
        <title>Rice Annotation Project Database (RAP-DB): an integrative and interactive database for rice genomics.</title>
        <authorList>
            <person name="Sakai H."/>
            <person name="Lee S.S."/>
            <person name="Tanaka T."/>
            <person name="Numa H."/>
            <person name="Kim J."/>
            <person name="Kawahara Y."/>
            <person name="Wakimoto H."/>
            <person name="Yang C.C."/>
            <person name="Iwamoto M."/>
            <person name="Abe T."/>
            <person name="Yamada Y."/>
            <person name="Muto A."/>
            <person name="Inokuchi H."/>
            <person name="Ikemura T."/>
            <person name="Matsumoto T."/>
            <person name="Sasaki T."/>
            <person name="Itoh T."/>
        </authorList>
    </citation>
    <scope>NUCLEOTIDE SEQUENCE [LARGE SCALE GENOMIC DNA]</scope>
    <source>
        <strain evidence="2">cv. Nipponbare</strain>
    </source>
</reference>
<keyword evidence="2" id="KW-1185">Reference proteome</keyword>
<feature type="non-terminal residue" evidence="1">
    <location>
        <position position="1"/>
    </location>
</feature>
<dbReference type="Gramene" id="Os08t0327550-00">
    <property type="protein sequence ID" value="Os08t0327550-00"/>
    <property type="gene ID" value="Os08g0327550"/>
</dbReference>
<evidence type="ECO:0000313" key="2">
    <source>
        <dbReference type="Proteomes" id="UP000059680"/>
    </source>
</evidence>
<dbReference type="PANTHER" id="PTHR35631">
    <property type="entry name" value="OS08G0114150 PROTEIN"/>
    <property type="match status" value="1"/>
</dbReference>
<dbReference type="EMBL" id="AP014964">
    <property type="protein sequence ID" value="BAT04918.1"/>
    <property type="molecule type" value="Genomic_DNA"/>
</dbReference>
<dbReference type="AlphaFoldDB" id="A0A0P0XEE3"/>
<protein>
    <submittedName>
        <fullName evidence="1">Os08g0327550 protein</fullName>
    </submittedName>
</protein>
<dbReference type="Proteomes" id="UP000059680">
    <property type="component" value="Chromosome 8"/>
</dbReference>
<sequence length="48" mass="5176">YVGHVSTDIKLVFCEGGPTTVARYWGPHVSPRLCTAALSRCTPTKSVL</sequence>
<reference evidence="2" key="1">
    <citation type="journal article" date="2005" name="Nature">
        <title>The map-based sequence of the rice genome.</title>
        <authorList>
            <consortium name="International rice genome sequencing project (IRGSP)"/>
            <person name="Matsumoto T."/>
            <person name="Wu J."/>
            <person name="Kanamori H."/>
            <person name="Katayose Y."/>
            <person name="Fujisawa M."/>
            <person name="Namiki N."/>
            <person name="Mizuno H."/>
            <person name="Yamamoto K."/>
            <person name="Antonio B.A."/>
            <person name="Baba T."/>
            <person name="Sakata K."/>
            <person name="Nagamura Y."/>
            <person name="Aoki H."/>
            <person name="Arikawa K."/>
            <person name="Arita K."/>
            <person name="Bito T."/>
            <person name="Chiden Y."/>
            <person name="Fujitsuka N."/>
            <person name="Fukunaka R."/>
            <person name="Hamada M."/>
            <person name="Harada C."/>
            <person name="Hayashi A."/>
            <person name="Hijishita S."/>
            <person name="Honda M."/>
            <person name="Hosokawa S."/>
            <person name="Ichikawa Y."/>
            <person name="Idonuma A."/>
            <person name="Iijima M."/>
            <person name="Ikeda M."/>
            <person name="Ikeno M."/>
            <person name="Ito K."/>
            <person name="Ito S."/>
            <person name="Ito T."/>
            <person name="Ito Y."/>
            <person name="Ito Y."/>
            <person name="Iwabuchi A."/>
            <person name="Kamiya K."/>
            <person name="Karasawa W."/>
            <person name="Kurita K."/>
            <person name="Katagiri S."/>
            <person name="Kikuta A."/>
            <person name="Kobayashi H."/>
            <person name="Kobayashi N."/>
            <person name="Machita K."/>
            <person name="Maehara T."/>
            <person name="Masukawa M."/>
            <person name="Mizubayashi T."/>
            <person name="Mukai Y."/>
            <person name="Nagasaki H."/>
            <person name="Nagata Y."/>
            <person name="Naito S."/>
            <person name="Nakashima M."/>
            <person name="Nakama Y."/>
            <person name="Nakamichi Y."/>
            <person name="Nakamura M."/>
            <person name="Meguro A."/>
            <person name="Negishi M."/>
            <person name="Ohta I."/>
            <person name="Ohta T."/>
            <person name="Okamoto M."/>
            <person name="Ono N."/>
            <person name="Saji S."/>
            <person name="Sakaguchi M."/>
            <person name="Sakai K."/>
            <person name="Shibata M."/>
            <person name="Shimokawa T."/>
            <person name="Song J."/>
            <person name="Takazaki Y."/>
            <person name="Terasawa K."/>
            <person name="Tsugane M."/>
            <person name="Tsuji K."/>
            <person name="Ueda S."/>
            <person name="Waki K."/>
            <person name="Yamagata H."/>
            <person name="Yamamoto M."/>
            <person name="Yamamoto S."/>
            <person name="Yamane H."/>
            <person name="Yoshiki S."/>
            <person name="Yoshihara R."/>
            <person name="Yukawa K."/>
            <person name="Zhong H."/>
            <person name="Yano M."/>
            <person name="Yuan Q."/>
            <person name="Ouyang S."/>
            <person name="Liu J."/>
            <person name="Jones K.M."/>
            <person name="Gansberger K."/>
            <person name="Moffat K."/>
            <person name="Hill J."/>
            <person name="Bera J."/>
            <person name="Fadrosh D."/>
            <person name="Jin S."/>
            <person name="Johri S."/>
            <person name="Kim M."/>
            <person name="Overton L."/>
            <person name="Reardon M."/>
            <person name="Tsitrin T."/>
            <person name="Vuong H."/>
            <person name="Weaver B."/>
            <person name="Ciecko A."/>
            <person name="Tallon L."/>
            <person name="Jackson J."/>
            <person name="Pai G."/>
            <person name="Aken S.V."/>
            <person name="Utterback T."/>
            <person name="Reidmuller S."/>
            <person name="Feldblyum T."/>
            <person name="Hsiao J."/>
            <person name="Zismann V."/>
            <person name="Iobst S."/>
            <person name="de Vazeille A.R."/>
            <person name="Buell C.R."/>
            <person name="Ying K."/>
            <person name="Li Y."/>
            <person name="Lu T."/>
            <person name="Huang Y."/>
            <person name="Zhao Q."/>
            <person name="Feng Q."/>
            <person name="Zhang L."/>
            <person name="Zhu J."/>
            <person name="Weng Q."/>
            <person name="Mu J."/>
            <person name="Lu Y."/>
            <person name="Fan D."/>
            <person name="Liu Y."/>
            <person name="Guan J."/>
            <person name="Zhang Y."/>
            <person name="Yu S."/>
            <person name="Liu X."/>
            <person name="Zhang Y."/>
            <person name="Hong G."/>
            <person name="Han B."/>
            <person name="Choisne N."/>
            <person name="Demange N."/>
            <person name="Orjeda G."/>
            <person name="Samain S."/>
            <person name="Cattolico L."/>
            <person name="Pelletier E."/>
            <person name="Couloux A."/>
            <person name="Segurens B."/>
            <person name="Wincker P."/>
            <person name="D'Hont A."/>
            <person name="Scarpelli C."/>
            <person name="Weissenbach J."/>
            <person name="Salanoubat M."/>
            <person name="Quetier F."/>
            <person name="Yu Y."/>
            <person name="Kim H.R."/>
            <person name="Rambo T."/>
            <person name="Currie J."/>
            <person name="Collura K."/>
            <person name="Luo M."/>
            <person name="Yang T."/>
            <person name="Ammiraju J.S.S."/>
            <person name="Engler F."/>
            <person name="Soderlund C."/>
            <person name="Wing R.A."/>
            <person name="Palmer L.E."/>
            <person name="de la Bastide M."/>
            <person name="Spiegel L."/>
            <person name="Nascimento L."/>
            <person name="Zutavern T."/>
            <person name="O'Shaughnessy A."/>
            <person name="Dike S."/>
            <person name="Dedhia N."/>
            <person name="Preston R."/>
            <person name="Balija V."/>
            <person name="McCombie W.R."/>
            <person name="Chow T."/>
            <person name="Chen H."/>
            <person name="Chung M."/>
            <person name="Chen C."/>
            <person name="Shaw J."/>
            <person name="Wu H."/>
            <person name="Hsiao K."/>
            <person name="Chao Y."/>
            <person name="Chu M."/>
            <person name="Cheng C."/>
            <person name="Hour A."/>
            <person name="Lee P."/>
            <person name="Lin S."/>
            <person name="Lin Y."/>
            <person name="Liou J."/>
            <person name="Liu S."/>
            <person name="Hsing Y."/>
            <person name="Raghuvanshi S."/>
            <person name="Mohanty A."/>
            <person name="Bharti A.K."/>
            <person name="Gaur A."/>
            <person name="Gupta V."/>
            <person name="Kumar D."/>
            <person name="Ravi V."/>
            <person name="Vij S."/>
            <person name="Kapur A."/>
            <person name="Khurana P."/>
            <person name="Khurana P."/>
            <person name="Khurana J.P."/>
            <person name="Tyagi A.K."/>
            <person name="Gaikwad K."/>
            <person name="Singh A."/>
            <person name="Dalal V."/>
            <person name="Srivastava S."/>
            <person name="Dixit A."/>
            <person name="Pal A.K."/>
            <person name="Ghazi I.A."/>
            <person name="Yadav M."/>
            <person name="Pandit A."/>
            <person name="Bhargava A."/>
            <person name="Sureshbabu K."/>
            <person name="Batra K."/>
            <person name="Sharma T.R."/>
            <person name="Mohapatra T."/>
            <person name="Singh N.K."/>
            <person name="Messing J."/>
            <person name="Nelson A.B."/>
            <person name="Fuks G."/>
            <person name="Kavchok S."/>
            <person name="Keizer G."/>
            <person name="Linton E."/>
            <person name="Llaca V."/>
            <person name="Song R."/>
            <person name="Tanyolac B."/>
            <person name="Young S."/>
            <person name="Ho-Il K."/>
            <person name="Hahn J.H."/>
            <person name="Sangsakoo G."/>
            <person name="Vanavichit A."/>
            <person name="de Mattos Luiz.A.T."/>
            <person name="Zimmer P.D."/>
            <person name="Malone G."/>
            <person name="Dellagostin O."/>
            <person name="de Oliveira A.C."/>
            <person name="Bevan M."/>
            <person name="Bancroft I."/>
            <person name="Minx P."/>
            <person name="Cordum H."/>
            <person name="Wilson R."/>
            <person name="Cheng Z."/>
            <person name="Jin W."/>
            <person name="Jiang J."/>
            <person name="Leong S.A."/>
            <person name="Iwama H."/>
            <person name="Gojobori T."/>
            <person name="Itoh T."/>
            <person name="Niimura Y."/>
            <person name="Fujii Y."/>
            <person name="Habara T."/>
            <person name="Sakai H."/>
            <person name="Sato Y."/>
            <person name="Wilson G."/>
            <person name="Kumar K."/>
            <person name="McCouch S."/>
            <person name="Juretic N."/>
            <person name="Hoen D."/>
            <person name="Wright S."/>
            <person name="Bruskiewich R."/>
            <person name="Bureau T."/>
            <person name="Miyao A."/>
            <person name="Hirochika H."/>
            <person name="Nishikawa T."/>
            <person name="Kadowaki K."/>
            <person name="Sugiura M."/>
            <person name="Burr B."/>
            <person name="Sasaki T."/>
        </authorList>
    </citation>
    <scope>NUCLEOTIDE SEQUENCE [LARGE SCALE GENOMIC DNA]</scope>
    <source>
        <strain evidence="2">cv. Nipponbare</strain>
    </source>
</reference>
<dbReference type="PANTHER" id="PTHR35631:SF12">
    <property type="entry name" value="OS02G0811650 PROTEIN"/>
    <property type="match status" value="1"/>
</dbReference>
<proteinExistence type="predicted"/>
<accession>A0A0P0XEE3</accession>
<name>A0A0P0XEE3_ORYSJ</name>
<gene>
    <name evidence="1" type="ordered locus">Os08g0327550</name>
    <name evidence="1" type="ORF">OSNPB_080327550</name>
</gene>
<organism evidence="1 2">
    <name type="scientific">Oryza sativa subsp. japonica</name>
    <name type="common">Rice</name>
    <dbReference type="NCBI Taxonomy" id="39947"/>
    <lineage>
        <taxon>Eukaryota</taxon>
        <taxon>Viridiplantae</taxon>
        <taxon>Streptophyta</taxon>
        <taxon>Embryophyta</taxon>
        <taxon>Tracheophyta</taxon>
        <taxon>Spermatophyta</taxon>
        <taxon>Magnoliopsida</taxon>
        <taxon>Liliopsida</taxon>
        <taxon>Poales</taxon>
        <taxon>Poaceae</taxon>
        <taxon>BOP clade</taxon>
        <taxon>Oryzoideae</taxon>
        <taxon>Oryzeae</taxon>
        <taxon>Oryzinae</taxon>
        <taxon>Oryza</taxon>
        <taxon>Oryza sativa</taxon>
    </lineage>
</organism>
<reference evidence="1 2" key="3">
    <citation type="journal article" date="2013" name="Rice">
        <title>Improvement of the Oryza sativa Nipponbare reference genome using next generation sequence and optical map data.</title>
        <authorList>
            <person name="Kawahara Y."/>
            <person name="de la Bastide M."/>
            <person name="Hamilton J.P."/>
            <person name="Kanamori H."/>
            <person name="McCombie W.R."/>
            <person name="Ouyang S."/>
            <person name="Schwartz D.C."/>
            <person name="Tanaka T."/>
            <person name="Wu J."/>
            <person name="Zhou S."/>
            <person name="Childs K.L."/>
            <person name="Davidson R.M."/>
            <person name="Lin H."/>
            <person name="Quesada-Ocampo L."/>
            <person name="Vaillancourt B."/>
            <person name="Sakai H."/>
            <person name="Lee S.S."/>
            <person name="Kim J."/>
            <person name="Numa H."/>
            <person name="Itoh T."/>
            <person name="Buell C.R."/>
            <person name="Matsumoto T."/>
        </authorList>
    </citation>
    <scope>NUCLEOTIDE SEQUENCE [LARGE SCALE GENOMIC DNA]</scope>
    <source>
        <strain evidence="2">cv. Nipponbare</strain>
    </source>
</reference>
<dbReference type="InParanoid" id="A0A0P0XEE3"/>